<dbReference type="InterPro" id="IPR023606">
    <property type="entry name" value="CoA-Trfase_III_dom_1_sf"/>
</dbReference>
<dbReference type="Proteomes" id="UP000430120">
    <property type="component" value="Unassembled WGS sequence"/>
</dbReference>
<keyword evidence="2" id="KW-1185">Reference proteome</keyword>
<dbReference type="EMBL" id="VZPB01000062">
    <property type="protein sequence ID" value="KAB0575669.1"/>
    <property type="molecule type" value="Genomic_DNA"/>
</dbReference>
<gene>
    <name evidence="1" type="ORF">F7Q92_18410</name>
</gene>
<keyword evidence="1" id="KW-0808">Transferase</keyword>
<accession>A0A643F7S0</accession>
<sequence>MPHTPDATLPPANTTPLSRPLQGLRVLEFEGLGPGPLAGRMLADLGAEVTVLVRPGDGGVAARLGGGSQPLRRGKRVQVLDLKSEVGRAAALDAVARAEALIEGFRPGVMERLGLGPADCAARNPALVYGRMTGWGQTGPLAQAAGHDLNYVALSGLLGLGARPETPPRVPPTVLGDAGGALALAFGIVSAVLAARATGQGRVVDAAIVDAVAMLGGLAQWIGASGQLGGPAPSPFHDSPFYDSYRCADGRDITVGALEPAFYAELLRRLGLDDVDPAQQHDTAAWPALKARFTALFASQPRAHWVALLEGTDACFAPVLSLDEAAAHPQLAARAVYRRDGQGAWQAAPAPRFMPLTEPGDVQG</sequence>
<protein>
    <submittedName>
        <fullName evidence="1">CoA transferase</fullName>
    </submittedName>
</protein>
<dbReference type="PANTHER" id="PTHR48228:SF5">
    <property type="entry name" value="ALPHA-METHYLACYL-COA RACEMASE"/>
    <property type="match status" value="1"/>
</dbReference>
<comment type="caution">
    <text evidence="1">The sequence shown here is derived from an EMBL/GenBank/DDBJ whole genome shotgun (WGS) entry which is preliminary data.</text>
</comment>
<evidence type="ECO:0000313" key="2">
    <source>
        <dbReference type="Proteomes" id="UP000430120"/>
    </source>
</evidence>
<dbReference type="GO" id="GO:0016740">
    <property type="term" value="F:transferase activity"/>
    <property type="evidence" value="ECO:0007669"/>
    <property type="project" value="UniProtKB-KW"/>
</dbReference>
<dbReference type="PANTHER" id="PTHR48228">
    <property type="entry name" value="SUCCINYL-COA--D-CITRAMALATE COA-TRANSFERASE"/>
    <property type="match status" value="1"/>
</dbReference>
<dbReference type="RefSeq" id="WP_151125555.1">
    <property type="nucleotide sequence ID" value="NZ_CP088081.1"/>
</dbReference>
<reference evidence="1 2" key="1">
    <citation type="submission" date="2019-09" db="EMBL/GenBank/DDBJ databases">
        <title>Draft genome sequences of 48 bacterial type strains from the CCUG.</title>
        <authorList>
            <person name="Tunovic T."/>
            <person name="Pineiro-Iglesias B."/>
            <person name="Unosson C."/>
            <person name="Inganas E."/>
            <person name="Ohlen M."/>
            <person name="Cardew S."/>
            <person name="Jensie-Markopoulos S."/>
            <person name="Salva-Serra F."/>
            <person name="Jaen-Luchoro D."/>
            <person name="Karlsson R."/>
            <person name="Svensson-Stadler L."/>
            <person name="Chun J."/>
            <person name="Moore E."/>
        </authorList>
    </citation>
    <scope>NUCLEOTIDE SEQUENCE [LARGE SCALE GENOMIC DNA]</scope>
    <source>
        <strain evidence="1 2">CCUG 30977</strain>
    </source>
</reference>
<dbReference type="SUPFAM" id="SSF89796">
    <property type="entry name" value="CoA-transferase family III (CaiB/BaiF)"/>
    <property type="match status" value="1"/>
</dbReference>
<dbReference type="AlphaFoldDB" id="A0A643F7S0"/>
<dbReference type="InterPro" id="IPR050509">
    <property type="entry name" value="CoA-transferase_III"/>
</dbReference>
<dbReference type="InterPro" id="IPR044855">
    <property type="entry name" value="CoA-Trfase_III_dom3_sf"/>
</dbReference>
<proteinExistence type="predicted"/>
<dbReference type="InterPro" id="IPR003673">
    <property type="entry name" value="CoA-Trfase_fam_III"/>
</dbReference>
<dbReference type="Pfam" id="PF02515">
    <property type="entry name" value="CoA_transf_3"/>
    <property type="match status" value="1"/>
</dbReference>
<evidence type="ECO:0000313" key="1">
    <source>
        <dbReference type="EMBL" id="KAB0575669.1"/>
    </source>
</evidence>
<name>A0A643F7S0_IDEDE</name>
<dbReference type="Gene3D" id="3.30.1540.10">
    <property type="entry name" value="formyl-coa transferase, domain 3"/>
    <property type="match status" value="1"/>
</dbReference>
<dbReference type="OrthoDB" id="5294844at2"/>
<organism evidence="1 2">
    <name type="scientific">Ideonella dechloratans</name>
    <dbReference type="NCBI Taxonomy" id="36863"/>
    <lineage>
        <taxon>Bacteria</taxon>
        <taxon>Pseudomonadati</taxon>
        <taxon>Pseudomonadota</taxon>
        <taxon>Betaproteobacteria</taxon>
        <taxon>Burkholderiales</taxon>
        <taxon>Sphaerotilaceae</taxon>
        <taxon>Ideonella</taxon>
    </lineage>
</organism>
<dbReference type="Gene3D" id="3.40.50.10540">
    <property type="entry name" value="Crotonobetainyl-coa:carnitine coa-transferase, domain 1"/>
    <property type="match status" value="1"/>
</dbReference>